<evidence type="ECO:0000256" key="1">
    <source>
        <dbReference type="ARBA" id="ARBA00022723"/>
    </source>
</evidence>
<dbReference type="GO" id="GO:0046872">
    <property type="term" value="F:metal ion binding"/>
    <property type="evidence" value="ECO:0007669"/>
    <property type="project" value="UniProtKB-KW"/>
</dbReference>
<dbReference type="OrthoDB" id="9815027at2"/>
<dbReference type="FunFam" id="3.20.20.140:FF:000019">
    <property type="entry name" value="Cytosine deaminase"/>
    <property type="match status" value="1"/>
</dbReference>
<keyword evidence="2" id="KW-0378">Hydrolase</keyword>
<evidence type="ECO:0000259" key="3">
    <source>
        <dbReference type="Pfam" id="PF07969"/>
    </source>
</evidence>
<dbReference type="InterPro" id="IPR011059">
    <property type="entry name" value="Metal-dep_hydrolase_composite"/>
</dbReference>
<feature type="domain" description="Amidohydrolase 3" evidence="3">
    <location>
        <begin position="40"/>
        <end position="400"/>
    </location>
</feature>
<evidence type="ECO:0000256" key="2">
    <source>
        <dbReference type="ARBA" id="ARBA00022801"/>
    </source>
</evidence>
<dbReference type="InterPro" id="IPR032466">
    <property type="entry name" value="Metal_Hydrolase"/>
</dbReference>
<dbReference type="AlphaFoldDB" id="A0A1H8CXJ9"/>
<dbReference type="PANTHER" id="PTHR32027:SF0">
    <property type="entry name" value="CYTOSINE DEAMINASE"/>
    <property type="match status" value="1"/>
</dbReference>
<dbReference type="PANTHER" id="PTHR32027">
    <property type="entry name" value="CYTOSINE DEAMINASE"/>
    <property type="match status" value="1"/>
</dbReference>
<dbReference type="Gene3D" id="2.30.40.10">
    <property type="entry name" value="Urease, subunit C, domain 1"/>
    <property type="match status" value="1"/>
</dbReference>
<reference evidence="5" key="1">
    <citation type="submission" date="2016-10" db="EMBL/GenBank/DDBJ databases">
        <authorList>
            <person name="Varghese N."/>
            <person name="Submissions S."/>
        </authorList>
    </citation>
    <scope>NUCLEOTIDE SEQUENCE [LARGE SCALE GENOMIC DNA]</scope>
    <source>
        <strain evidence="5">DSM 26893</strain>
    </source>
</reference>
<dbReference type="Proteomes" id="UP000199372">
    <property type="component" value="Unassembled WGS sequence"/>
</dbReference>
<dbReference type="SUPFAM" id="SSF51338">
    <property type="entry name" value="Composite domain of metallo-dependent hydrolases"/>
    <property type="match status" value="1"/>
</dbReference>
<name>A0A1H8CXJ9_9RHOB</name>
<accession>A0A1H8CXJ9</accession>
<protein>
    <submittedName>
        <fullName evidence="4">Cytosine deaminase</fullName>
    </submittedName>
</protein>
<sequence>MFDLVLRNATLPDGRQGQDIAVTKGRIAAIQPGITAEAGQVIDAAGQLVSPPFVDPHFHMDATLSLGLPRMNLSGTLLEGIALWGELRPIVTREELVERAMRYCDLAVTKGVMAVRSHVDVSDPRLVTVEALLEVRERVAPYLELQLVAFPQDGYYRGPDAAEALGRALDMGVDIVGGIPHFERTMEDGAASVEALCRIAADRGLPVDMHCDETDDPLSRHVETLAAQTVRFGLQGRVAGSHLTSMHSMDNYFVSKLLPLIAESGMAVIPNPLINMMLQGRHDTYPKRRGLTRIPQMMEMGIPVGLGQDCVMDPWYSMGTGDLLDVAHMAVHATQMGSVADKRALFDAVTVNSARIMGLEGYGLEVGCHADMVLLQARDPAEAIRLRPNRLKVIRRGRVVAETAPEQSRLSLEGRPPLIVPAAYAPRQAD</sequence>
<dbReference type="GO" id="GO:0006209">
    <property type="term" value="P:cytosine catabolic process"/>
    <property type="evidence" value="ECO:0007669"/>
    <property type="project" value="TreeGrafter"/>
</dbReference>
<dbReference type="Pfam" id="PF07969">
    <property type="entry name" value="Amidohydro_3"/>
    <property type="match status" value="1"/>
</dbReference>
<dbReference type="InterPro" id="IPR013108">
    <property type="entry name" value="Amidohydro_3"/>
</dbReference>
<proteinExistence type="predicted"/>
<organism evidence="4 5">
    <name type="scientific">Palleronia pelagia</name>
    <dbReference type="NCBI Taxonomy" id="387096"/>
    <lineage>
        <taxon>Bacteria</taxon>
        <taxon>Pseudomonadati</taxon>
        <taxon>Pseudomonadota</taxon>
        <taxon>Alphaproteobacteria</taxon>
        <taxon>Rhodobacterales</taxon>
        <taxon>Roseobacteraceae</taxon>
        <taxon>Palleronia</taxon>
    </lineage>
</organism>
<dbReference type="NCBIfam" id="NF005748">
    <property type="entry name" value="PRK07572.1"/>
    <property type="match status" value="1"/>
</dbReference>
<keyword evidence="1" id="KW-0479">Metal-binding</keyword>
<dbReference type="EMBL" id="FOCM01000002">
    <property type="protein sequence ID" value="SEM99710.1"/>
    <property type="molecule type" value="Genomic_DNA"/>
</dbReference>
<dbReference type="InterPro" id="IPR052349">
    <property type="entry name" value="Metallo-hydrolase_Enzymes"/>
</dbReference>
<keyword evidence="5" id="KW-1185">Reference proteome</keyword>
<dbReference type="GO" id="GO:0004131">
    <property type="term" value="F:cytosine deaminase activity"/>
    <property type="evidence" value="ECO:0007669"/>
    <property type="project" value="TreeGrafter"/>
</dbReference>
<evidence type="ECO:0000313" key="5">
    <source>
        <dbReference type="Proteomes" id="UP000199372"/>
    </source>
</evidence>
<dbReference type="GO" id="GO:0035888">
    <property type="term" value="F:isoguanine deaminase activity"/>
    <property type="evidence" value="ECO:0007669"/>
    <property type="project" value="TreeGrafter"/>
</dbReference>
<dbReference type="Gene3D" id="3.20.20.140">
    <property type="entry name" value="Metal-dependent hydrolases"/>
    <property type="match status" value="1"/>
</dbReference>
<gene>
    <name evidence="4" type="ORF">SAMN04488011_102116</name>
</gene>
<dbReference type="SUPFAM" id="SSF51556">
    <property type="entry name" value="Metallo-dependent hydrolases"/>
    <property type="match status" value="1"/>
</dbReference>
<evidence type="ECO:0000313" key="4">
    <source>
        <dbReference type="EMBL" id="SEM99710.1"/>
    </source>
</evidence>
<dbReference type="CDD" id="cd01293">
    <property type="entry name" value="Bact_CD"/>
    <property type="match status" value="1"/>
</dbReference>
<dbReference type="RefSeq" id="WP_091844489.1">
    <property type="nucleotide sequence ID" value="NZ_FOCM01000002.1"/>
</dbReference>